<comment type="catalytic activity">
    <reaction evidence="19">
        <text>a phosphate monoester + H2O = an alcohol + phosphate</text>
        <dbReference type="Rhea" id="RHEA:15017"/>
        <dbReference type="ChEBI" id="CHEBI:15377"/>
        <dbReference type="ChEBI" id="CHEBI:30879"/>
        <dbReference type="ChEBI" id="CHEBI:43474"/>
        <dbReference type="ChEBI" id="CHEBI:67140"/>
        <dbReference type="EC" id="3.1.3.1"/>
    </reaction>
</comment>
<dbReference type="InParanoid" id="A0A7C8N0X5"/>
<feature type="compositionally biased region" description="Basic and acidic residues" evidence="20">
    <location>
        <begin position="40"/>
        <end position="49"/>
    </location>
</feature>
<evidence type="ECO:0000256" key="5">
    <source>
        <dbReference type="ARBA" id="ARBA00012647"/>
    </source>
</evidence>
<feature type="transmembrane region" description="Helical" evidence="21">
    <location>
        <begin position="550"/>
        <end position="575"/>
    </location>
</feature>
<comment type="subcellular location">
    <subcellularLocation>
        <location evidence="2">Cell membrane</location>
        <topology evidence="2">Multi-pass membrane protein</topology>
    </subcellularLocation>
    <subcellularLocation>
        <location evidence="1">Membrane</location>
        <topology evidence="1">Single-pass membrane protein</topology>
    </subcellularLocation>
</comment>
<dbReference type="Gene3D" id="1.20.58.340">
    <property type="entry name" value="Magnesium transport protein CorA, transmembrane region"/>
    <property type="match status" value="2"/>
</dbReference>
<dbReference type="SMART" id="SM00098">
    <property type="entry name" value="alkPPc"/>
    <property type="match status" value="1"/>
</dbReference>
<evidence type="ECO:0000313" key="22">
    <source>
        <dbReference type="EMBL" id="KAF2963837.1"/>
    </source>
</evidence>
<evidence type="ECO:0000256" key="15">
    <source>
        <dbReference type="ARBA" id="ARBA00023136"/>
    </source>
</evidence>
<feature type="transmembrane region" description="Helical" evidence="21">
    <location>
        <begin position="512"/>
        <end position="530"/>
    </location>
</feature>
<feature type="compositionally biased region" description="Polar residues" evidence="20">
    <location>
        <begin position="56"/>
        <end position="70"/>
    </location>
</feature>
<dbReference type="InterPro" id="IPR045863">
    <property type="entry name" value="CorA_TM1_TM2"/>
</dbReference>
<feature type="binding site" evidence="17">
    <location>
        <position position="670"/>
    </location>
    <ligand>
        <name>Mg(2+)</name>
        <dbReference type="ChEBI" id="CHEBI:18420"/>
    </ligand>
</feature>
<dbReference type="PANTHER" id="PTHR46494">
    <property type="entry name" value="CORA FAMILY METAL ION TRANSPORTER (EUROFUNG)"/>
    <property type="match status" value="1"/>
</dbReference>
<evidence type="ECO:0000256" key="3">
    <source>
        <dbReference type="ARBA" id="ARBA00005984"/>
    </source>
</evidence>
<dbReference type="Gene3D" id="3.40.720.10">
    <property type="entry name" value="Alkaline Phosphatase, subunit A"/>
    <property type="match status" value="1"/>
</dbReference>
<reference evidence="22 23" key="1">
    <citation type="submission" date="2019-12" db="EMBL/GenBank/DDBJ databases">
        <title>Draft genome sequence of the ascomycete Xylaria multiplex DSM 110363.</title>
        <authorList>
            <person name="Buettner E."/>
            <person name="Kellner H."/>
        </authorList>
    </citation>
    <scope>NUCLEOTIDE SEQUENCE [LARGE SCALE GENOMIC DNA]</scope>
    <source>
        <strain evidence="22 23">DSM 110363</strain>
    </source>
</reference>
<dbReference type="SUPFAM" id="SSF143865">
    <property type="entry name" value="CorA soluble domain-like"/>
    <property type="match status" value="1"/>
</dbReference>
<keyword evidence="13 17" id="KW-0460">Magnesium</keyword>
<evidence type="ECO:0000256" key="10">
    <source>
        <dbReference type="ARBA" id="ARBA00022723"/>
    </source>
</evidence>
<dbReference type="EC" id="3.1.3.1" evidence="5 19"/>
<dbReference type="EMBL" id="WUBL01000179">
    <property type="protein sequence ID" value="KAF2963837.1"/>
    <property type="molecule type" value="Genomic_DNA"/>
</dbReference>
<dbReference type="GO" id="GO:0015087">
    <property type="term" value="F:cobalt ion transmembrane transporter activity"/>
    <property type="evidence" value="ECO:0007669"/>
    <property type="project" value="TreeGrafter"/>
</dbReference>
<keyword evidence="12 17" id="KW-0862">Zinc</keyword>
<evidence type="ECO:0000256" key="8">
    <source>
        <dbReference type="ARBA" id="ARBA00022553"/>
    </source>
</evidence>
<feature type="compositionally biased region" description="Basic and acidic residues" evidence="20">
    <location>
        <begin position="592"/>
        <end position="607"/>
    </location>
</feature>
<evidence type="ECO:0000256" key="6">
    <source>
        <dbReference type="ARBA" id="ARBA00022448"/>
    </source>
</evidence>
<dbReference type="GO" id="GO:0050897">
    <property type="term" value="F:cobalt ion binding"/>
    <property type="evidence" value="ECO:0007669"/>
    <property type="project" value="TreeGrafter"/>
</dbReference>
<name>A0A7C8N0X5_9PEZI</name>
<organism evidence="22 23">
    <name type="scientific">Xylaria multiplex</name>
    <dbReference type="NCBI Taxonomy" id="323545"/>
    <lineage>
        <taxon>Eukaryota</taxon>
        <taxon>Fungi</taxon>
        <taxon>Dikarya</taxon>
        <taxon>Ascomycota</taxon>
        <taxon>Pezizomycotina</taxon>
        <taxon>Sordariomycetes</taxon>
        <taxon>Xylariomycetidae</taxon>
        <taxon>Xylariales</taxon>
        <taxon>Xylariaceae</taxon>
        <taxon>Xylaria</taxon>
    </lineage>
</organism>
<evidence type="ECO:0000256" key="11">
    <source>
        <dbReference type="ARBA" id="ARBA00022801"/>
    </source>
</evidence>
<dbReference type="InterPro" id="IPR045861">
    <property type="entry name" value="CorA_cytoplasmic_dom"/>
</dbReference>
<evidence type="ECO:0000256" key="1">
    <source>
        <dbReference type="ARBA" id="ARBA00004167"/>
    </source>
</evidence>
<evidence type="ECO:0000256" key="18">
    <source>
        <dbReference type="RuleBase" id="RU003946"/>
    </source>
</evidence>
<proteinExistence type="inferred from homology"/>
<dbReference type="InterPro" id="IPR001952">
    <property type="entry name" value="Alkaline_phosphatase"/>
</dbReference>
<evidence type="ECO:0000256" key="17">
    <source>
        <dbReference type="PIRSR" id="PIRSR601952-2"/>
    </source>
</evidence>
<dbReference type="AlphaFoldDB" id="A0A7C8N0X5"/>
<keyword evidence="15 21" id="KW-0472">Membrane</keyword>
<feature type="binding site" evidence="17">
    <location>
        <position position="670"/>
    </location>
    <ligand>
        <name>Zn(2+)</name>
        <dbReference type="ChEBI" id="CHEBI:29105"/>
        <label>2</label>
    </ligand>
</feature>
<dbReference type="Gene3D" id="1.10.60.40">
    <property type="match status" value="1"/>
</dbReference>
<dbReference type="SUPFAM" id="SSF53649">
    <property type="entry name" value="Alkaline phosphatase-like"/>
    <property type="match status" value="1"/>
</dbReference>
<evidence type="ECO:0000256" key="9">
    <source>
        <dbReference type="ARBA" id="ARBA00022692"/>
    </source>
</evidence>
<feature type="binding site" evidence="17">
    <location>
        <position position="962"/>
    </location>
    <ligand>
        <name>Zn(2+)</name>
        <dbReference type="ChEBI" id="CHEBI:29105"/>
        <label>2</label>
    </ligand>
</feature>
<keyword evidence="14 21" id="KW-1133">Transmembrane helix</keyword>
<dbReference type="Gene3D" id="3.30.460.20">
    <property type="entry name" value="CorA soluble domain-like"/>
    <property type="match status" value="1"/>
</dbReference>
<accession>A0A7C8N0X5</accession>
<sequence length="1155" mass="128540">MATESFPAFPSFDATHRPSVPDVTSTSSAPTMVGTPENARTQKGDHSDPSIDVTFSPKSAPNITQMSSSGAVRHRNTRSNTFRTLEEFEDFERRPFWRPGAEPGIDPKKPDGGRDMIPDLHAECQITVVDFSREDLKIHELNNAELIEFVRQPQPSWVQCRWINVNGLSWDVIQALGKYKDLHRLAIEDIMNTRNRTKADWYPGHAFLILTCLKLVRIIDDDSDSDDEKDFEETTDEGVLLNAGKRLKRWIFGKKVERPTTANVLEKGVGSSTTNSLMHEPAGVSDLFNPNTLRTLQQYHAAPNAARTEYMEKHSALATKGLAVSAEQVAMFITSDNTVIAFFEQSADNVEEPILARLQSPTTILRKSCDASMVAQAIIDAIIDMAILVGRSYSDIVGDLELDVLTHPNIKHTKSLYIIISEINKLFSFVNPIQALISSLRDHKTKLSQEAVSRELQNPLGGCNHHTDFFDLYDHCVLITENLTQIKETANHMIDLIFNTIATYQNESMKQLTIVTIIFLPLTFITGYFGQNFGIFPEATNNNSTYFWKIAIPVVVGTLIVLMRDIIYESCVTFYQRRRIIGIRKRKKSIDKARRREAPRDSEEDATRGQSIPTQSSRSWPSKLREVLLFVWALLATAAVLVLAVWVSHKQQTSFNKPSDKRNLIFMVSDGMGPASLSLTRSFRQHVEGLEYGDTLTLDKHFWGTSRTRSSSSLVTDSAAGATAFSCGRKSYNGAISMLPGYTPCGTVLEAAKKAGYTTGLVVTTDITDATPACFASHVNYRMQQDEIALQEIGQGPLDRVVDLMLGGGRCHFLPNTTDGGCRQDDIDVIELAQKEFGWNYIGDRPAFDEFWEGKKEIPLPMLGLFAPTDIPFELDRRNMNDQYPSLSEMAKTALRALEKATENSDKGFFLMIEGSRIDHAGHGNDPSAQVREVLEYDKTFQAVLDFLDESKTEGVLVATSDHETGGLAVARQINAAYPQYLWYPQVLANATASSEHLARLLWEHIAKSDESTEKLKNYINEELVIPGLGISDATDDELAALALNPELAQPTFAEMISVRAQIGWSTHGHSAVDVNIYSSGGPGTDALRGNVENTDVGEFLREYLNVDVDAVTKELNEKMGSARAESALNEAGIDELDHWASHEAMEYRRIAGSL</sequence>
<dbReference type="PANTHER" id="PTHR46494:SF1">
    <property type="entry name" value="CORA FAMILY METAL ION TRANSPORTER (EUROFUNG)"/>
    <property type="match status" value="1"/>
</dbReference>
<evidence type="ECO:0000256" key="7">
    <source>
        <dbReference type="ARBA" id="ARBA00022475"/>
    </source>
</evidence>
<evidence type="ECO:0000256" key="21">
    <source>
        <dbReference type="SAM" id="Phobius"/>
    </source>
</evidence>
<dbReference type="OrthoDB" id="7392499at2759"/>
<dbReference type="CDD" id="cd16012">
    <property type="entry name" value="ALP"/>
    <property type="match status" value="1"/>
</dbReference>
<protein>
    <recommendedName>
        <fullName evidence="5 19">Alkaline phosphatase</fullName>
        <ecNumber evidence="5 19">3.1.3.1</ecNumber>
    </recommendedName>
</protein>
<dbReference type="GO" id="GO:0015095">
    <property type="term" value="F:magnesium ion transmembrane transporter activity"/>
    <property type="evidence" value="ECO:0007669"/>
    <property type="project" value="TreeGrafter"/>
</dbReference>
<feature type="binding site" evidence="17">
    <location>
        <position position="963"/>
    </location>
    <ligand>
        <name>Zn(2+)</name>
        <dbReference type="ChEBI" id="CHEBI:29105"/>
        <label>2</label>
    </ligand>
</feature>
<comment type="similarity">
    <text evidence="3 18">Belongs to the alkaline phosphatase family.</text>
</comment>
<feature type="binding site" evidence="17">
    <location>
        <position position="769"/>
    </location>
    <ligand>
        <name>Mg(2+)</name>
        <dbReference type="ChEBI" id="CHEBI:18420"/>
    </ligand>
</feature>
<feature type="active site" description="Phosphoserine intermediate" evidence="16">
    <location>
        <position position="718"/>
    </location>
</feature>
<dbReference type="PRINTS" id="PR00113">
    <property type="entry name" value="ALKPHPHTASE"/>
</dbReference>
<dbReference type="FunFam" id="1.10.60.40:FF:000002">
    <property type="entry name" value="Alkaline phosphatase"/>
    <property type="match status" value="1"/>
</dbReference>
<evidence type="ECO:0000256" key="13">
    <source>
        <dbReference type="ARBA" id="ARBA00022842"/>
    </source>
</evidence>
<keyword evidence="7" id="KW-1003">Cell membrane</keyword>
<comment type="similarity">
    <text evidence="4">Belongs to the CorA metal ion transporter (MIT) (TC 1.A.35) family.</text>
</comment>
<dbReference type="Proteomes" id="UP000481858">
    <property type="component" value="Unassembled WGS sequence"/>
</dbReference>
<evidence type="ECO:0000256" key="2">
    <source>
        <dbReference type="ARBA" id="ARBA00004651"/>
    </source>
</evidence>
<feature type="binding site" evidence="17">
    <location>
        <position position="1070"/>
    </location>
    <ligand>
        <name>Zn(2+)</name>
        <dbReference type="ChEBI" id="CHEBI:29105"/>
        <label>2</label>
    </ligand>
</feature>
<dbReference type="GO" id="GO:0005886">
    <property type="term" value="C:plasma membrane"/>
    <property type="evidence" value="ECO:0007669"/>
    <property type="project" value="UniProtKB-SubCell"/>
</dbReference>
<feature type="binding site" evidence="17">
    <location>
        <position position="923"/>
    </location>
    <ligand>
        <name>Zn(2+)</name>
        <dbReference type="ChEBI" id="CHEBI:29105"/>
        <label>2</label>
    </ligand>
</feature>
<dbReference type="FunFam" id="3.40.720.10:FF:000063">
    <property type="entry name" value="Alkaline phosphatase"/>
    <property type="match status" value="1"/>
</dbReference>
<keyword evidence="10 17" id="KW-0479">Metal-binding</keyword>
<feature type="region of interest" description="Disordered" evidence="20">
    <location>
        <begin position="592"/>
        <end position="617"/>
    </location>
</feature>
<evidence type="ECO:0000313" key="23">
    <source>
        <dbReference type="Proteomes" id="UP000481858"/>
    </source>
</evidence>
<keyword evidence="6" id="KW-0813">Transport</keyword>
<evidence type="ECO:0000256" key="16">
    <source>
        <dbReference type="PIRSR" id="PIRSR601952-1"/>
    </source>
</evidence>
<keyword evidence="11 19" id="KW-0378">Hydrolase</keyword>
<evidence type="ECO:0000256" key="4">
    <source>
        <dbReference type="ARBA" id="ARBA00009765"/>
    </source>
</evidence>
<dbReference type="InterPro" id="IPR002523">
    <property type="entry name" value="MgTranspt_CorA/ZnTranspt_ZntB"/>
</dbReference>
<gene>
    <name evidence="22" type="ORF">GQX73_g9747</name>
</gene>
<keyword evidence="8" id="KW-0597">Phosphoprotein</keyword>
<evidence type="ECO:0000256" key="14">
    <source>
        <dbReference type="ARBA" id="ARBA00022989"/>
    </source>
</evidence>
<evidence type="ECO:0000256" key="12">
    <source>
        <dbReference type="ARBA" id="ARBA00022833"/>
    </source>
</evidence>
<keyword evidence="23" id="KW-1185">Reference proteome</keyword>
<feature type="compositionally biased region" description="Polar residues" evidence="20">
    <location>
        <begin position="608"/>
        <end position="617"/>
    </location>
</feature>
<dbReference type="Pfam" id="PF00245">
    <property type="entry name" value="Alk_phosphatase"/>
    <property type="match status" value="1"/>
</dbReference>
<comment type="cofactor">
    <cofactor evidence="17">
        <name>Zn(2+)</name>
        <dbReference type="ChEBI" id="CHEBI:29105"/>
    </cofactor>
    <text evidence="17">Binds 2 Zn(2+) ions.</text>
</comment>
<feature type="region of interest" description="Disordered" evidence="20">
    <location>
        <begin position="1"/>
        <end position="75"/>
    </location>
</feature>
<dbReference type="PROSITE" id="PS00123">
    <property type="entry name" value="ALKALINE_PHOSPHATASE"/>
    <property type="match status" value="1"/>
</dbReference>
<keyword evidence="9 21" id="KW-0812">Transmembrane</keyword>
<feature type="binding site" evidence="17">
    <location>
        <position position="771"/>
    </location>
    <ligand>
        <name>Mg(2+)</name>
        <dbReference type="ChEBI" id="CHEBI:18420"/>
    </ligand>
</feature>
<dbReference type="GO" id="GO:0000324">
    <property type="term" value="C:fungal-type vacuole"/>
    <property type="evidence" value="ECO:0007669"/>
    <property type="project" value="UniProtKB-ARBA"/>
</dbReference>
<feature type="transmembrane region" description="Helical" evidence="21">
    <location>
        <begin position="627"/>
        <end position="647"/>
    </location>
</feature>
<dbReference type="InterPro" id="IPR017850">
    <property type="entry name" value="Alkaline_phosphatase_core_sf"/>
</dbReference>
<feature type="binding site" evidence="17">
    <location>
        <position position="919"/>
    </location>
    <ligand>
        <name>Zn(2+)</name>
        <dbReference type="ChEBI" id="CHEBI:29105"/>
        <label>2</label>
    </ligand>
</feature>
<dbReference type="GO" id="GO:0004035">
    <property type="term" value="F:alkaline phosphatase activity"/>
    <property type="evidence" value="ECO:0007669"/>
    <property type="project" value="UniProtKB-EC"/>
</dbReference>
<evidence type="ECO:0000256" key="19">
    <source>
        <dbReference type="RuleBase" id="RU003947"/>
    </source>
</evidence>
<dbReference type="GO" id="GO:0000287">
    <property type="term" value="F:magnesium ion binding"/>
    <property type="evidence" value="ECO:0007669"/>
    <property type="project" value="TreeGrafter"/>
</dbReference>
<comment type="cofactor">
    <cofactor evidence="17">
        <name>Mg(2+)</name>
        <dbReference type="ChEBI" id="CHEBI:18420"/>
    </cofactor>
    <text evidence="17">Binds 1 Mg(2+) ion.</text>
</comment>
<dbReference type="SUPFAM" id="SSF144083">
    <property type="entry name" value="Magnesium transport protein CorA, transmembrane region"/>
    <property type="match status" value="1"/>
</dbReference>
<feature type="binding site" evidence="17">
    <location>
        <position position="914"/>
    </location>
    <ligand>
        <name>Mg(2+)</name>
        <dbReference type="ChEBI" id="CHEBI:18420"/>
    </ligand>
</feature>
<dbReference type="InterPro" id="IPR018299">
    <property type="entry name" value="Alkaline_phosphatase_AS"/>
</dbReference>
<dbReference type="Pfam" id="PF01544">
    <property type="entry name" value="CorA"/>
    <property type="match status" value="1"/>
</dbReference>
<evidence type="ECO:0000256" key="20">
    <source>
        <dbReference type="SAM" id="MobiDB-lite"/>
    </source>
</evidence>
<comment type="caution">
    <text evidence="22">The sequence shown here is derived from an EMBL/GenBank/DDBJ whole genome shotgun (WGS) entry which is preliminary data.</text>
</comment>